<dbReference type="AlphaFoldDB" id="A0A409WX96"/>
<dbReference type="InParanoid" id="A0A409WX96"/>
<dbReference type="Pfam" id="PF12776">
    <property type="entry name" value="Myb_DNA-bind_3"/>
    <property type="match status" value="1"/>
</dbReference>
<accession>A0A409WX96</accession>
<comment type="caution">
    <text evidence="2">The sequence shown here is derived from an EMBL/GenBank/DDBJ whole genome shotgun (WGS) entry which is preliminary data.</text>
</comment>
<dbReference type="Proteomes" id="UP000283269">
    <property type="component" value="Unassembled WGS sequence"/>
</dbReference>
<dbReference type="InterPro" id="IPR024752">
    <property type="entry name" value="Myb/SANT-like_dom"/>
</dbReference>
<evidence type="ECO:0000313" key="3">
    <source>
        <dbReference type="Proteomes" id="UP000283269"/>
    </source>
</evidence>
<dbReference type="EMBL" id="NHYD01003046">
    <property type="protein sequence ID" value="PPQ83125.1"/>
    <property type="molecule type" value="Genomic_DNA"/>
</dbReference>
<organism evidence="2 3">
    <name type="scientific">Psilocybe cyanescens</name>
    <dbReference type="NCBI Taxonomy" id="93625"/>
    <lineage>
        <taxon>Eukaryota</taxon>
        <taxon>Fungi</taxon>
        <taxon>Dikarya</taxon>
        <taxon>Basidiomycota</taxon>
        <taxon>Agaricomycotina</taxon>
        <taxon>Agaricomycetes</taxon>
        <taxon>Agaricomycetidae</taxon>
        <taxon>Agaricales</taxon>
        <taxon>Agaricineae</taxon>
        <taxon>Strophariaceae</taxon>
        <taxon>Psilocybe</taxon>
    </lineage>
</organism>
<protein>
    <recommendedName>
        <fullName evidence="1">Myb/SANT-like domain-containing protein</fullName>
    </recommendedName>
</protein>
<dbReference type="OrthoDB" id="2930561at2759"/>
<reference evidence="2 3" key="1">
    <citation type="journal article" date="2018" name="Evol. Lett.">
        <title>Horizontal gene cluster transfer increased hallucinogenic mushroom diversity.</title>
        <authorList>
            <person name="Reynolds H.T."/>
            <person name="Vijayakumar V."/>
            <person name="Gluck-Thaler E."/>
            <person name="Korotkin H.B."/>
            <person name="Matheny P.B."/>
            <person name="Slot J.C."/>
        </authorList>
    </citation>
    <scope>NUCLEOTIDE SEQUENCE [LARGE SCALE GENOMIC DNA]</scope>
    <source>
        <strain evidence="2 3">2631</strain>
    </source>
</reference>
<feature type="non-terminal residue" evidence="2">
    <location>
        <position position="102"/>
    </location>
</feature>
<keyword evidence="3" id="KW-1185">Reference proteome</keyword>
<gene>
    <name evidence="2" type="ORF">CVT25_003716</name>
</gene>
<proteinExistence type="predicted"/>
<name>A0A409WX96_PSICY</name>
<feature type="domain" description="Myb/SANT-like" evidence="1">
    <location>
        <begin position="11"/>
        <end position="93"/>
    </location>
</feature>
<sequence length="102" mass="11367">MPPKLSGECAYWSKADETRLLEFLNDHKSEAGDGMNFKAPTWVTAAAYVNQAAFRGALKTPNSCKAKYRALKTVYEIVNALHNNSGWTWDDEKGADISPEKK</sequence>
<evidence type="ECO:0000259" key="1">
    <source>
        <dbReference type="Pfam" id="PF12776"/>
    </source>
</evidence>
<evidence type="ECO:0000313" key="2">
    <source>
        <dbReference type="EMBL" id="PPQ83125.1"/>
    </source>
</evidence>